<feature type="compositionally biased region" description="Acidic residues" evidence="1">
    <location>
        <begin position="35"/>
        <end position="58"/>
    </location>
</feature>
<keyword evidence="3" id="KW-1185">Reference proteome</keyword>
<dbReference type="eggNOG" id="COG2304">
    <property type="taxonomic scope" value="Bacteria"/>
</dbReference>
<dbReference type="STRING" id="391625.PPSIR1_18060"/>
<dbReference type="Gene3D" id="3.40.50.410">
    <property type="entry name" value="von Willebrand factor, type A domain"/>
    <property type="match status" value="1"/>
</dbReference>
<dbReference type="SUPFAM" id="SSF53300">
    <property type="entry name" value="vWA-like"/>
    <property type="match status" value="1"/>
</dbReference>
<proteinExistence type="predicted"/>
<feature type="region of interest" description="Disordered" evidence="1">
    <location>
        <begin position="17"/>
        <end position="67"/>
    </location>
</feature>
<evidence type="ECO:0000256" key="1">
    <source>
        <dbReference type="SAM" id="MobiDB-lite"/>
    </source>
</evidence>
<dbReference type="AlphaFoldDB" id="A6GFV2"/>
<reference evidence="2 3" key="1">
    <citation type="submission" date="2007-06" db="EMBL/GenBank/DDBJ databases">
        <authorList>
            <person name="Shimkets L."/>
            <person name="Ferriera S."/>
            <person name="Johnson J."/>
            <person name="Kravitz S."/>
            <person name="Beeson K."/>
            <person name="Sutton G."/>
            <person name="Rogers Y.-H."/>
            <person name="Friedman R."/>
            <person name="Frazier M."/>
            <person name="Venter J.C."/>
        </authorList>
    </citation>
    <scope>NUCLEOTIDE SEQUENCE [LARGE SCALE GENOMIC DNA]</scope>
    <source>
        <strain evidence="2 3">SIR-1</strain>
    </source>
</reference>
<gene>
    <name evidence="2" type="ORF">PPSIR1_18060</name>
</gene>
<accession>A6GFV2</accession>
<evidence type="ECO:0000313" key="3">
    <source>
        <dbReference type="Proteomes" id="UP000005801"/>
    </source>
</evidence>
<comment type="caution">
    <text evidence="2">The sequence shown here is derived from an EMBL/GenBank/DDBJ whole genome shotgun (WGS) entry which is preliminary data.</text>
</comment>
<name>A6GFV2_9BACT</name>
<dbReference type="InterPro" id="IPR036465">
    <property type="entry name" value="vWFA_dom_sf"/>
</dbReference>
<evidence type="ECO:0000313" key="2">
    <source>
        <dbReference type="EMBL" id="EDM75250.1"/>
    </source>
</evidence>
<dbReference type="EMBL" id="ABCS01000098">
    <property type="protein sequence ID" value="EDM75250.1"/>
    <property type="molecule type" value="Genomic_DNA"/>
</dbReference>
<organism evidence="2 3">
    <name type="scientific">Plesiocystis pacifica SIR-1</name>
    <dbReference type="NCBI Taxonomy" id="391625"/>
    <lineage>
        <taxon>Bacteria</taxon>
        <taxon>Pseudomonadati</taxon>
        <taxon>Myxococcota</taxon>
        <taxon>Polyangia</taxon>
        <taxon>Nannocystales</taxon>
        <taxon>Nannocystaceae</taxon>
        <taxon>Plesiocystis</taxon>
    </lineage>
</organism>
<dbReference type="Proteomes" id="UP000005801">
    <property type="component" value="Unassembled WGS sequence"/>
</dbReference>
<protein>
    <submittedName>
        <fullName evidence="2">Leucyl-rRNA synthetase</fullName>
    </submittedName>
</protein>
<sequence length="326" mass="34290">MAVASVLVLGGCQQVVYSSEGSDDSDWEGPQTPWWEDEEGGGDAEPTPDDGDEAEEGPGGDKLDMPEELPLPDCKAVDLLFVVDNSNSMMAEQDSLATSFEGFIAGIQANLTETNDYHIGVVTTDAYAHNVEGCQSIGALVTQTDQGECGPWAEGRFISLADDLDAAFTCAAKVGIDGSGDEHQLEAALTAIGPEQAGPGGCNEGFLRDDALLVLVLITDEDDGAVQTQVHTGSPGHPADWIDAMIATKGLETNVVVLSLAGVLPPNACKPGVPYEDAQLSKRIKEFTDAFTYGRMGDVCADDYTPFFDASLNIIVEACAGFTEVE</sequence>